<protein>
    <submittedName>
        <fullName evidence="1">Uncharacterized protein</fullName>
    </submittedName>
</protein>
<gene>
    <name evidence="1" type="ORF">GGR42_002095</name>
</gene>
<dbReference type="Proteomes" id="UP000590442">
    <property type="component" value="Unassembled WGS sequence"/>
</dbReference>
<dbReference type="AlphaFoldDB" id="A0A846QZL5"/>
<comment type="caution">
    <text evidence="1">The sequence shown here is derived from an EMBL/GenBank/DDBJ whole genome shotgun (WGS) entry which is preliminary data.</text>
</comment>
<dbReference type="RefSeq" id="WP_167963597.1">
    <property type="nucleotide sequence ID" value="NZ_JAATJJ010000001.1"/>
</dbReference>
<accession>A0A846QZL5</accession>
<keyword evidence="2" id="KW-1185">Reference proteome</keyword>
<organism evidence="1 2">
    <name type="scientific">Saonia flava</name>
    <dbReference type="NCBI Taxonomy" id="523696"/>
    <lineage>
        <taxon>Bacteria</taxon>
        <taxon>Pseudomonadati</taxon>
        <taxon>Bacteroidota</taxon>
        <taxon>Flavobacteriia</taxon>
        <taxon>Flavobacteriales</taxon>
        <taxon>Flavobacteriaceae</taxon>
        <taxon>Saonia</taxon>
    </lineage>
</organism>
<evidence type="ECO:0000313" key="2">
    <source>
        <dbReference type="Proteomes" id="UP000590442"/>
    </source>
</evidence>
<evidence type="ECO:0000313" key="1">
    <source>
        <dbReference type="EMBL" id="NJB71633.1"/>
    </source>
</evidence>
<name>A0A846QZL5_9FLAO</name>
<reference evidence="1 2" key="1">
    <citation type="submission" date="2020-03" db="EMBL/GenBank/DDBJ databases">
        <title>Genomic Encyclopedia of Type Strains, Phase IV (KMG-IV): sequencing the most valuable type-strain genomes for metagenomic binning, comparative biology and taxonomic classification.</title>
        <authorList>
            <person name="Goeker M."/>
        </authorList>
    </citation>
    <scope>NUCLEOTIDE SEQUENCE [LARGE SCALE GENOMIC DNA]</scope>
    <source>
        <strain evidence="1 2">DSM 29762</strain>
    </source>
</reference>
<proteinExistence type="predicted"/>
<dbReference type="EMBL" id="JAATJJ010000001">
    <property type="protein sequence ID" value="NJB71633.1"/>
    <property type="molecule type" value="Genomic_DNA"/>
</dbReference>
<sequence length="515" mass="59950">MKNRIFVLLIFFVGMLGSAQKMPVTYNFGEKFSDRYKYSNLLSIAEDGKGGSILVRQYYTGMIIKPKGFLIEHYNENLELVSEYNYKYRTDGFVDAYVKNGQLYMLFLEYNIGTLSYEYLVHRSPIFEYNFTVETILTIASDEVLNPLDKNYYNRDFSKGFTTTALFNKDKSAFVISTHFKKRKVNQHHIYLFNSSAKKVFEHDFSAEVEEKNYAFENIAISKDLSRAYIVGKAYFKKKRFTALERKFQYELIQVSAYGAKTQIFDEPGKFSEALVPVLTNDRLMCVGFYADRKDNRYNGLSYFNIDPINLSIKTKKYSPFSQQFMDDKFGREEEREISNLVFKNVNVTSKNEILFNAEEYFVTSSMQRSPTGTRLKVERYHHNDMVGAKLNANGDVEWIRNINKSEVTQNDGAYASYSSYAFGGDTYFFISTASENPQLVNNERLIFRQGLSRNRNVFLIRLDANGRMDYEKIIDDKEARLPLMVSKALMCQNKNDILFYAKRGTKKQLVKVAF</sequence>